<keyword evidence="1" id="KW-0812">Transmembrane</keyword>
<keyword evidence="1" id="KW-1133">Transmembrane helix</keyword>
<proteinExistence type="predicted"/>
<organism evidence="2">
    <name type="scientific">bioreactor metagenome</name>
    <dbReference type="NCBI Taxonomy" id="1076179"/>
    <lineage>
        <taxon>unclassified sequences</taxon>
        <taxon>metagenomes</taxon>
        <taxon>ecological metagenomes</taxon>
    </lineage>
</organism>
<dbReference type="AlphaFoldDB" id="A0A645I464"/>
<feature type="transmembrane region" description="Helical" evidence="1">
    <location>
        <begin position="55"/>
        <end position="73"/>
    </location>
</feature>
<protein>
    <submittedName>
        <fullName evidence="2">Uncharacterized protein</fullName>
    </submittedName>
</protein>
<feature type="transmembrane region" description="Helical" evidence="1">
    <location>
        <begin position="93"/>
        <end position="117"/>
    </location>
</feature>
<reference evidence="2" key="1">
    <citation type="submission" date="2019-08" db="EMBL/GenBank/DDBJ databases">
        <authorList>
            <person name="Kucharzyk K."/>
            <person name="Murdoch R.W."/>
            <person name="Higgins S."/>
            <person name="Loffler F."/>
        </authorList>
    </citation>
    <scope>NUCLEOTIDE SEQUENCE</scope>
</reference>
<name>A0A645I464_9ZZZZ</name>
<gene>
    <name evidence="2" type="ORF">SDC9_189830</name>
</gene>
<evidence type="ECO:0000256" key="1">
    <source>
        <dbReference type="SAM" id="Phobius"/>
    </source>
</evidence>
<feature type="transmembrane region" description="Helical" evidence="1">
    <location>
        <begin position="30"/>
        <end position="48"/>
    </location>
</feature>
<comment type="caution">
    <text evidence="2">The sequence shown here is derived from an EMBL/GenBank/DDBJ whole genome shotgun (WGS) entry which is preliminary data.</text>
</comment>
<dbReference type="EMBL" id="VSSQ01099892">
    <property type="protein sequence ID" value="MPN42273.1"/>
    <property type="molecule type" value="Genomic_DNA"/>
</dbReference>
<keyword evidence="1" id="KW-0472">Membrane</keyword>
<sequence>MHLAVAAAFASAAAFPPSGERKKDKVPYPGFPILPFVFFHVLGLGAAGAGNADSVGLIGILGQLAAIHGLIAGSQLFHGRSYDFLSPAIAQPFAVFAQGGFCGAAQLVITAVIYVPFDARFHRRNMQLLHRDPTGSLCGSVLRCRRDFGAAFF</sequence>
<accession>A0A645I464</accession>
<evidence type="ECO:0000313" key="2">
    <source>
        <dbReference type="EMBL" id="MPN42273.1"/>
    </source>
</evidence>